<reference evidence="3" key="1">
    <citation type="journal article" date="2020" name="Stud. Mycol.">
        <title>101 Dothideomycetes genomes: a test case for predicting lifestyles and emergence of pathogens.</title>
        <authorList>
            <person name="Haridas S."/>
            <person name="Albert R."/>
            <person name="Binder M."/>
            <person name="Bloem J."/>
            <person name="Labutti K."/>
            <person name="Salamov A."/>
            <person name="Andreopoulos B."/>
            <person name="Baker S."/>
            <person name="Barry K."/>
            <person name="Bills G."/>
            <person name="Bluhm B."/>
            <person name="Cannon C."/>
            <person name="Castanera R."/>
            <person name="Culley D."/>
            <person name="Daum C."/>
            <person name="Ezra D."/>
            <person name="Gonzalez J."/>
            <person name="Henrissat B."/>
            <person name="Kuo A."/>
            <person name="Liang C."/>
            <person name="Lipzen A."/>
            <person name="Lutzoni F."/>
            <person name="Magnuson J."/>
            <person name="Mondo S."/>
            <person name="Nolan M."/>
            <person name="Ohm R."/>
            <person name="Pangilinan J."/>
            <person name="Park H.-J."/>
            <person name="Ramirez L."/>
            <person name="Alfaro M."/>
            <person name="Sun H."/>
            <person name="Tritt A."/>
            <person name="Yoshinaga Y."/>
            <person name="Zwiers L.-H."/>
            <person name="Turgeon B."/>
            <person name="Goodwin S."/>
            <person name="Spatafora J."/>
            <person name="Crous P."/>
            <person name="Grigoriev I."/>
        </authorList>
    </citation>
    <scope>NUCLEOTIDE SEQUENCE</scope>
    <source>
        <strain evidence="3">CBS 113818</strain>
    </source>
</reference>
<keyword evidence="4" id="KW-1185">Reference proteome</keyword>
<feature type="region of interest" description="Disordered" evidence="2">
    <location>
        <begin position="314"/>
        <end position="333"/>
    </location>
</feature>
<feature type="compositionally biased region" description="Polar residues" evidence="2">
    <location>
        <begin position="142"/>
        <end position="156"/>
    </location>
</feature>
<feature type="coiled-coil region" evidence="1">
    <location>
        <begin position="185"/>
        <end position="244"/>
    </location>
</feature>
<organism evidence="3 4">
    <name type="scientific">Ophiobolus disseminans</name>
    <dbReference type="NCBI Taxonomy" id="1469910"/>
    <lineage>
        <taxon>Eukaryota</taxon>
        <taxon>Fungi</taxon>
        <taxon>Dikarya</taxon>
        <taxon>Ascomycota</taxon>
        <taxon>Pezizomycotina</taxon>
        <taxon>Dothideomycetes</taxon>
        <taxon>Pleosporomycetidae</taxon>
        <taxon>Pleosporales</taxon>
        <taxon>Pleosporineae</taxon>
        <taxon>Phaeosphaeriaceae</taxon>
        <taxon>Ophiobolus</taxon>
    </lineage>
</organism>
<feature type="region of interest" description="Disordered" evidence="2">
    <location>
        <begin position="394"/>
        <end position="416"/>
    </location>
</feature>
<protein>
    <submittedName>
        <fullName evidence="3">Uncharacterized protein</fullName>
    </submittedName>
</protein>
<dbReference type="EMBL" id="MU006219">
    <property type="protein sequence ID" value="KAF2830748.1"/>
    <property type="molecule type" value="Genomic_DNA"/>
</dbReference>
<dbReference type="AlphaFoldDB" id="A0A6A7ADF2"/>
<evidence type="ECO:0000313" key="3">
    <source>
        <dbReference type="EMBL" id="KAF2830748.1"/>
    </source>
</evidence>
<feature type="compositionally biased region" description="Basic and acidic residues" evidence="2">
    <location>
        <begin position="157"/>
        <end position="181"/>
    </location>
</feature>
<sequence>MDNLPHPPGQSRQIPGSFPPTCNVGNRCKVCETTGGPHIYSVEELHQRPMSSTEGSAYHINGWPQHAMGIPVPADPHFPSPYGTKLAPSPQPHDQHLHLYRPSSPPILPGSSRLGGSKVESPRFCANTSRFPPIFGMRPRSRPSQVLQLPTKTPSKSLEKQTRIAAQQDRDFAASAEERARQQHVEAKIAEHLKAKEEAAEAKAKQRALQEAAEQAVRSRERALQEAAQETAALKAKAVREQNEKIWRALELKASRDEQEKKQQRQREARCKAELVKTQLEAKATDTVAPTIMPTHHEATELKWQQELTQWRTQDKADKRKQQEADTMKAAAEAKAEFEQDFLNEMRKQNTTKPAKPRLKPKPVLLVEQLHKVELAAAEAKTKFEQDFRKMIIKQNTTNPEKPSLKPRPDLPTDTLHKVKLHSESESEDDEWEKVLDPVKDEWEVVNSLDF</sequence>
<feature type="region of interest" description="Disordered" evidence="2">
    <location>
        <begin position="87"/>
        <end position="181"/>
    </location>
</feature>
<name>A0A6A7ADF2_9PLEO</name>
<evidence type="ECO:0000256" key="1">
    <source>
        <dbReference type="SAM" id="Coils"/>
    </source>
</evidence>
<evidence type="ECO:0000313" key="4">
    <source>
        <dbReference type="Proteomes" id="UP000799424"/>
    </source>
</evidence>
<dbReference type="Proteomes" id="UP000799424">
    <property type="component" value="Unassembled WGS sequence"/>
</dbReference>
<accession>A0A6A7ADF2</accession>
<gene>
    <name evidence="3" type="ORF">CC86DRAFT_434641</name>
</gene>
<feature type="compositionally biased region" description="Basic and acidic residues" evidence="2">
    <location>
        <begin position="403"/>
        <end position="416"/>
    </location>
</feature>
<keyword evidence="1" id="KW-0175">Coiled coil</keyword>
<evidence type="ECO:0000256" key="2">
    <source>
        <dbReference type="SAM" id="MobiDB-lite"/>
    </source>
</evidence>
<proteinExistence type="predicted"/>